<dbReference type="PANTHER" id="PTHR24189:SF50">
    <property type="entry name" value="ANKYRIN REPEAT AND SOCS BOX PROTEIN 2"/>
    <property type="match status" value="1"/>
</dbReference>
<dbReference type="PRINTS" id="PR01415">
    <property type="entry name" value="ANKYRIN"/>
</dbReference>
<dbReference type="PANTHER" id="PTHR24189">
    <property type="entry name" value="MYOTROPHIN"/>
    <property type="match status" value="1"/>
</dbReference>
<dbReference type="PROSITE" id="PS50088">
    <property type="entry name" value="ANK_REPEAT"/>
    <property type="match status" value="1"/>
</dbReference>
<evidence type="ECO:0000256" key="2">
    <source>
        <dbReference type="ARBA" id="ARBA00023043"/>
    </source>
</evidence>
<dbReference type="EMBL" id="HG793129">
    <property type="protein sequence ID" value="CDK28146.1"/>
    <property type="molecule type" value="Genomic_DNA"/>
</dbReference>
<evidence type="ECO:0000256" key="1">
    <source>
        <dbReference type="ARBA" id="ARBA00022737"/>
    </source>
</evidence>
<evidence type="ECO:0000256" key="4">
    <source>
        <dbReference type="SAM" id="MobiDB-lite"/>
    </source>
</evidence>
<dbReference type="Pfam" id="PF12796">
    <property type="entry name" value="Ank_2"/>
    <property type="match status" value="1"/>
</dbReference>
<dbReference type="Proteomes" id="UP000019384">
    <property type="component" value="Unassembled WGS sequence"/>
</dbReference>
<proteinExistence type="predicted"/>
<dbReference type="GeneID" id="34521524"/>
<organism evidence="5 6">
    <name type="scientific">Kuraishia capsulata CBS 1993</name>
    <dbReference type="NCBI Taxonomy" id="1382522"/>
    <lineage>
        <taxon>Eukaryota</taxon>
        <taxon>Fungi</taxon>
        <taxon>Dikarya</taxon>
        <taxon>Ascomycota</taxon>
        <taxon>Saccharomycotina</taxon>
        <taxon>Pichiomycetes</taxon>
        <taxon>Pichiales</taxon>
        <taxon>Pichiaceae</taxon>
        <taxon>Kuraishia</taxon>
    </lineage>
</organism>
<evidence type="ECO:0000256" key="3">
    <source>
        <dbReference type="PROSITE-ProRule" id="PRU00023"/>
    </source>
</evidence>
<dbReference type="AlphaFoldDB" id="W6MNE6"/>
<evidence type="ECO:0000313" key="5">
    <source>
        <dbReference type="EMBL" id="CDK28146.1"/>
    </source>
</evidence>
<dbReference type="InterPro" id="IPR050745">
    <property type="entry name" value="Multifunctional_regulatory"/>
</dbReference>
<gene>
    <name evidence="5" type="ORF">KUCA_T00004127001</name>
</gene>
<dbReference type="STRING" id="1382522.W6MNE6"/>
<reference evidence="5" key="2">
    <citation type="submission" date="2014-02" db="EMBL/GenBank/DDBJ databases">
        <title>Complete DNA sequence of /Kuraishia capsulata/ illustrates novel genomic features among budding yeasts (/Saccharomycotina/).</title>
        <authorList>
            <person name="Morales L."/>
            <person name="Noel B."/>
            <person name="Porcel B."/>
            <person name="Marcet-Houben M."/>
            <person name="Hullo M-F."/>
            <person name="Sacerdot C."/>
            <person name="Tekaia F."/>
            <person name="Leh-Louis V."/>
            <person name="Despons L."/>
            <person name="Khanna V."/>
            <person name="Aury J-M."/>
            <person name="Barbe V."/>
            <person name="Couloux A."/>
            <person name="Labadie K."/>
            <person name="Pelletier E."/>
            <person name="Souciet J-L."/>
            <person name="Boekhout T."/>
            <person name="Gabaldon T."/>
            <person name="Wincker P."/>
            <person name="Dujon B."/>
        </authorList>
    </citation>
    <scope>NUCLEOTIDE SEQUENCE</scope>
    <source>
        <strain evidence="5">CBS 1993</strain>
    </source>
</reference>
<dbReference type="InterPro" id="IPR036770">
    <property type="entry name" value="Ankyrin_rpt-contain_sf"/>
</dbReference>
<dbReference type="HOGENOM" id="CLU_097653_0_0_1"/>
<protein>
    <submittedName>
        <fullName evidence="5">Uncharacterized protein</fullName>
    </submittedName>
</protein>
<dbReference type="InterPro" id="IPR002110">
    <property type="entry name" value="Ankyrin_rpt"/>
</dbReference>
<keyword evidence="1" id="KW-0677">Repeat</keyword>
<dbReference type="SUPFAM" id="SSF48403">
    <property type="entry name" value="Ankyrin repeat"/>
    <property type="match status" value="1"/>
</dbReference>
<dbReference type="OrthoDB" id="9995210at2759"/>
<name>W6MNE6_9ASCO</name>
<accession>W6MNE6</accession>
<evidence type="ECO:0000313" key="6">
    <source>
        <dbReference type="Proteomes" id="UP000019384"/>
    </source>
</evidence>
<keyword evidence="2 3" id="KW-0040">ANK repeat</keyword>
<dbReference type="PROSITE" id="PS50297">
    <property type="entry name" value="ANK_REP_REGION"/>
    <property type="match status" value="1"/>
</dbReference>
<keyword evidence="6" id="KW-1185">Reference proteome</keyword>
<dbReference type="Gene3D" id="1.25.40.20">
    <property type="entry name" value="Ankyrin repeat-containing domain"/>
    <property type="match status" value="1"/>
</dbReference>
<dbReference type="RefSeq" id="XP_022460136.1">
    <property type="nucleotide sequence ID" value="XM_022600829.1"/>
</dbReference>
<dbReference type="SMART" id="SM00248">
    <property type="entry name" value="ANK"/>
    <property type="match status" value="2"/>
</dbReference>
<feature type="region of interest" description="Disordered" evidence="4">
    <location>
        <begin position="158"/>
        <end position="179"/>
    </location>
</feature>
<feature type="repeat" description="ANK" evidence="3">
    <location>
        <begin position="85"/>
        <end position="123"/>
    </location>
</feature>
<sequence length="179" mass="19234">MAENDSGASLQEQLLESARRNNAELLESIIAKAADSEALGRLINETVDPLSNTALHICAKYGSFEVLDILLDQEGVEVDPVNLLEGETPLHLAVKYSIEEPEHGAFVAETLLDAGADPRIKNKSGLKPVQLVHNNDQLQAALENAEYTLAAELEGEVDQAELVEKEGEEGEGESASDSD</sequence>
<reference evidence="5" key="1">
    <citation type="submission" date="2013-12" db="EMBL/GenBank/DDBJ databases">
        <authorList>
            <person name="Genoscope - CEA"/>
        </authorList>
    </citation>
    <scope>NUCLEOTIDE SEQUENCE</scope>
    <source>
        <strain evidence="5">CBS 1993</strain>
    </source>
</reference>